<dbReference type="GO" id="GO:0022857">
    <property type="term" value="F:transmembrane transporter activity"/>
    <property type="evidence" value="ECO:0007669"/>
    <property type="project" value="InterPro"/>
</dbReference>
<gene>
    <name evidence="6" type="primary">slc22a23</name>
</gene>
<keyword evidence="2 5" id="KW-0812">Transmembrane</keyword>
<dbReference type="Proteomes" id="UP000472271">
    <property type="component" value="Chromosome 4"/>
</dbReference>
<evidence type="ECO:0000313" key="7">
    <source>
        <dbReference type="Proteomes" id="UP000472271"/>
    </source>
</evidence>
<feature type="transmembrane region" description="Helical" evidence="5">
    <location>
        <begin position="513"/>
        <end position="534"/>
    </location>
</feature>
<dbReference type="InterPro" id="IPR036259">
    <property type="entry name" value="MFS_trans_sf"/>
</dbReference>
<comment type="subcellular location">
    <subcellularLocation>
        <location evidence="1">Membrane</location>
        <topology evidence="1">Multi-pass membrane protein</topology>
    </subcellularLocation>
</comment>
<protein>
    <submittedName>
        <fullName evidence="6">Solute carrier family 22 member 23</fullName>
    </submittedName>
</protein>
<feature type="transmembrane region" description="Helical" evidence="5">
    <location>
        <begin position="65"/>
        <end position="82"/>
    </location>
</feature>
<evidence type="ECO:0000256" key="3">
    <source>
        <dbReference type="ARBA" id="ARBA00022989"/>
    </source>
</evidence>
<feature type="transmembrane region" description="Helical" evidence="5">
    <location>
        <begin position="212"/>
        <end position="230"/>
    </location>
</feature>
<name>A0A672YXT3_9TELE</name>
<feature type="transmembrane region" description="Helical" evidence="5">
    <location>
        <begin position="387"/>
        <end position="409"/>
    </location>
</feature>
<dbReference type="Gene3D" id="1.20.1250.20">
    <property type="entry name" value="MFS general substrate transporter like domains"/>
    <property type="match status" value="1"/>
</dbReference>
<feature type="transmembrane region" description="Helical" evidence="5">
    <location>
        <begin position="454"/>
        <end position="476"/>
    </location>
</feature>
<reference evidence="6" key="2">
    <citation type="submission" date="2025-08" db="UniProtKB">
        <authorList>
            <consortium name="Ensembl"/>
        </authorList>
    </citation>
    <scope>IDENTIFICATION</scope>
</reference>
<evidence type="ECO:0000313" key="6">
    <source>
        <dbReference type="Ensembl" id="ENSSORP00005009511.1"/>
    </source>
</evidence>
<keyword evidence="7" id="KW-1185">Reference proteome</keyword>
<accession>A0A672YXT3</accession>
<feature type="transmembrane region" description="Helical" evidence="5">
    <location>
        <begin position="185"/>
        <end position="206"/>
    </location>
</feature>
<dbReference type="InParanoid" id="A0A672YXT3"/>
<evidence type="ECO:0000256" key="5">
    <source>
        <dbReference type="SAM" id="Phobius"/>
    </source>
</evidence>
<feature type="transmembrane region" description="Helical" evidence="5">
    <location>
        <begin position="276"/>
        <end position="303"/>
    </location>
</feature>
<feature type="transmembrane region" description="Helical" evidence="5">
    <location>
        <begin position="349"/>
        <end position="367"/>
    </location>
</feature>
<feature type="transmembrane region" description="Helical" evidence="5">
    <location>
        <begin position="416"/>
        <end position="434"/>
    </location>
</feature>
<feature type="transmembrane region" description="Helical" evidence="5">
    <location>
        <begin position="488"/>
        <end position="507"/>
    </location>
</feature>
<dbReference type="Ensembl" id="ENSSORT00005009830.1">
    <property type="protein sequence ID" value="ENSSORP00005009511.1"/>
    <property type="gene ID" value="ENSSORG00005005206.1"/>
</dbReference>
<keyword evidence="3 5" id="KW-1133">Transmembrane helix</keyword>
<organism evidence="6 7">
    <name type="scientific">Sphaeramia orbicularis</name>
    <name type="common">orbiculate cardinalfish</name>
    <dbReference type="NCBI Taxonomy" id="375764"/>
    <lineage>
        <taxon>Eukaryota</taxon>
        <taxon>Metazoa</taxon>
        <taxon>Chordata</taxon>
        <taxon>Craniata</taxon>
        <taxon>Vertebrata</taxon>
        <taxon>Euteleostomi</taxon>
        <taxon>Actinopterygii</taxon>
        <taxon>Neopterygii</taxon>
        <taxon>Teleostei</taxon>
        <taxon>Neoteleostei</taxon>
        <taxon>Acanthomorphata</taxon>
        <taxon>Gobiaria</taxon>
        <taxon>Kurtiformes</taxon>
        <taxon>Apogonoidei</taxon>
        <taxon>Apogonidae</taxon>
        <taxon>Apogoninae</taxon>
        <taxon>Sphaeramia</taxon>
    </lineage>
</organism>
<proteinExistence type="predicted"/>
<sequence>MLPADARHSSLCGRAVMAAGRTEAQDHPPENGFTPLEHQAPRLLPHIDSSVLPALGGFGKHQKQLVVLTWIPALFIGFSQFSDYFLLAQPNGTCVQPLANESNWTVASPPVTVTGAASLLKGINGTGDGYGDSGGMLCACKEWRLELQTGLSQNVVTKFVTLCCLFFFLSLCPFSVSLRFGRHPVLILSVLFMLVFGLSVAFSVNVTMFSTLRFFEGFCLAGLALSLYVLRIELCLPGWRFSMTMVASFLMVGGQLLMPGVAALCRHWPHRDDWQVLQIVIISPFVLMLPYVWIFPESLRWLLATQHYRRSKRKGLKVCISCFLPELEQELHKKPQRTCIVKMMSTRNLWKNIVVLCVNSLTGYGIHHCFARSMMDPEARPTALCHADYYTMAGIAVATCLALCPAVGLMGRRGGLLTFMIITALASLLQLGLLNLIGKYSLLLRDTLNRKFSVAFSIIGMFSSHAVSTLSIFFCAEITPTVIRGGGLGLVLASAGFGMLTAPIMELHNQKGYFLHHVIFACCTLLCIICLLLLPEPRGQPLPESLADGETFTRQTLLHPGEQHLLLAKSDKDYSRVHDTPLHLSATGGNINFLP</sequence>
<feature type="transmembrane region" description="Helical" evidence="5">
    <location>
        <begin position="159"/>
        <end position="178"/>
    </location>
</feature>
<dbReference type="GO" id="GO:0016020">
    <property type="term" value="C:membrane"/>
    <property type="evidence" value="ECO:0007669"/>
    <property type="project" value="UniProtKB-SubCell"/>
</dbReference>
<dbReference type="SUPFAM" id="SSF103473">
    <property type="entry name" value="MFS general substrate transporter"/>
    <property type="match status" value="1"/>
</dbReference>
<evidence type="ECO:0000256" key="1">
    <source>
        <dbReference type="ARBA" id="ARBA00004141"/>
    </source>
</evidence>
<feature type="transmembrane region" description="Helical" evidence="5">
    <location>
        <begin position="242"/>
        <end position="264"/>
    </location>
</feature>
<evidence type="ECO:0000256" key="4">
    <source>
        <dbReference type="ARBA" id="ARBA00023136"/>
    </source>
</evidence>
<dbReference type="PANTHER" id="PTHR24064">
    <property type="entry name" value="SOLUTE CARRIER FAMILY 22 MEMBER"/>
    <property type="match status" value="1"/>
</dbReference>
<reference evidence="6" key="3">
    <citation type="submission" date="2025-09" db="UniProtKB">
        <authorList>
            <consortium name="Ensembl"/>
        </authorList>
    </citation>
    <scope>IDENTIFICATION</scope>
</reference>
<reference evidence="6" key="1">
    <citation type="submission" date="2019-06" db="EMBL/GenBank/DDBJ databases">
        <authorList>
            <consortium name="Wellcome Sanger Institute Data Sharing"/>
        </authorList>
    </citation>
    <scope>NUCLEOTIDE SEQUENCE [LARGE SCALE GENOMIC DNA]</scope>
</reference>
<dbReference type="InterPro" id="IPR005828">
    <property type="entry name" value="MFS_sugar_transport-like"/>
</dbReference>
<dbReference type="AlphaFoldDB" id="A0A672YXT3"/>
<keyword evidence="4 5" id="KW-0472">Membrane</keyword>
<dbReference type="Pfam" id="PF00083">
    <property type="entry name" value="Sugar_tr"/>
    <property type="match status" value="1"/>
</dbReference>
<evidence type="ECO:0000256" key="2">
    <source>
        <dbReference type="ARBA" id="ARBA00022692"/>
    </source>
</evidence>